<name>A0A2P2NK48_RHIMU</name>
<dbReference type="AlphaFoldDB" id="A0A2P2NK48"/>
<reference evidence="1" key="1">
    <citation type="submission" date="2018-02" db="EMBL/GenBank/DDBJ databases">
        <title>Rhizophora mucronata_Transcriptome.</title>
        <authorList>
            <person name="Meera S.P."/>
            <person name="Sreeshan A."/>
            <person name="Augustine A."/>
        </authorList>
    </citation>
    <scope>NUCLEOTIDE SEQUENCE</scope>
    <source>
        <tissue evidence="1">Leaf</tissue>
    </source>
</reference>
<protein>
    <submittedName>
        <fullName evidence="1">Uncharacterized protein</fullName>
    </submittedName>
</protein>
<sequence length="20" mass="2487">MNCRTYSYWYNISDSVKENI</sequence>
<organism evidence="1">
    <name type="scientific">Rhizophora mucronata</name>
    <name type="common">Asiatic mangrove</name>
    <dbReference type="NCBI Taxonomy" id="61149"/>
    <lineage>
        <taxon>Eukaryota</taxon>
        <taxon>Viridiplantae</taxon>
        <taxon>Streptophyta</taxon>
        <taxon>Embryophyta</taxon>
        <taxon>Tracheophyta</taxon>
        <taxon>Spermatophyta</taxon>
        <taxon>Magnoliopsida</taxon>
        <taxon>eudicotyledons</taxon>
        <taxon>Gunneridae</taxon>
        <taxon>Pentapetalae</taxon>
        <taxon>rosids</taxon>
        <taxon>fabids</taxon>
        <taxon>Malpighiales</taxon>
        <taxon>Rhizophoraceae</taxon>
        <taxon>Rhizophora</taxon>
    </lineage>
</organism>
<evidence type="ECO:0000313" key="1">
    <source>
        <dbReference type="EMBL" id="MBX42852.1"/>
    </source>
</evidence>
<accession>A0A2P2NK48</accession>
<proteinExistence type="predicted"/>
<dbReference type="EMBL" id="GGEC01062368">
    <property type="protein sequence ID" value="MBX42852.1"/>
    <property type="molecule type" value="Transcribed_RNA"/>
</dbReference>